<dbReference type="AlphaFoldDB" id="A0A0W4ZJ33"/>
<dbReference type="OrthoDB" id="2392550at2759"/>
<accession>A0A0W4ZJ33</accession>
<keyword evidence="3" id="KW-1185">Reference proteome</keyword>
<protein>
    <recommendedName>
        <fullName evidence="1">Borealin N-terminal domain-containing protein</fullName>
    </recommendedName>
</protein>
<dbReference type="Gene3D" id="6.10.250.1900">
    <property type="match status" value="1"/>
</dbReference>
<gene>
    <name evidence="2" type="ORF">T552_01637</name>
</gene>
<comment type="caution">
    <text evidence="2">The sequence shown here is derived from an EMBL/GenBank/DDBJ whole genome shotgun (WGS) entry which is preliminary data.</text>
</comment>
<organism evidence="2 3">
    <name type="scientific">Pneumocystis carinii (strain B80)</name>
    <name type="common">Rat pneumocystis pneumonia agent</name>
    <name type="synonym">Pneumocystis carinii f. sp. carinii</name>
    <dbReference type="NCBI Taxonomy" id="1408658"/>
    <lineage>
        <taxon>Eukaryota</taxon>
        <taxon>Fungi</taxon>
        <taxon>Dikarya</taxon>
        <taxon>Ascomycota</taxon>
        <taxon>Taphrinomycotina</taxon>
        <taxon>Pneumocystomycetes</taxon>
        <taxon>Pneumocystaceae</taxon>
        <taxon>Pneumocystis</taxon>
    </lineage>
</organism>
<evidence type="ECO:0000259" key="1">
    <source>
        <dbReference type="Pfam" id="PF10444"/>
    </source>
</evidence>
<dbReference type="RefSeq" id="XP_018225919.1">
    <property type="nucleotide sequence ID" value="XM_018370213.1"/>
</dbReference>
<reference evidence="3" key="1">
    <citation type="journal article" date="2016" name="Nat. Commun.">
        <title>Genome analysis of three Pneumocystis species reveals adaptation mechanisms to life exclusively in mammalian hosts.</title>
        <authorList>
            <person name="Ma L."/>
            <person name="Chen Z."/>
            <person name="Huang D.W."/>
            <person name="Kutty G."/>
            <person name="Ishihara M."/>
            <person name="Wang H."/>
            <person name="Abouelleil A."/>
            <person name="Bishop L."/>
            <person name="Davey E."/>
            <person name="Deng R."/>
            <person name="Deng X."/>
            <person name="Fan L."/>
            <person name="Fantoni G."/>
            <person name="Fitzgerald M."/>
            <person name="Gogineni E."/>
            <person name="Goldberg J.M."/>
            <person name="Handley G."/>
            <person name="Hu X."/>
            <person name="Huber C."/>
            <person name="Jiao X."/>
            <person name="Jones K."/>
            <person name="Levin J.Z."/>
            <person name="Liu Y."/>
            <person name="Macdonald P."/>
            <person name="Melnikov A."/>
            <person name="Raley C."/>
            <person name="Sassi M."/>
            <person name="Sherman B.T."/>
            <person name="Song X."/>
            <person name="Sykes S."/>
            <person name="Tran B."/>
            <person name="Walsh L."/>
            <person name="Xia Y."/>
            <person name="Yang J."/>
            <person name="Young S."/>
            <person name="Zeng Q."/>
            <person name="Zheng X."/>
            <person name="Stephens R."/>
            <person name="Nusbaum C."/>
            <person name="Birren B.W."/>
            <person name="Azadi P."/>
            <person name="Lempicki R.A."/>
            <person name="Cuomo C.A."/>
            <person name="Kovacs J.A."/>
        </authorList>
    </citation>
    <scope>NUCLEOTIDE SEQUENCE [LARGE SCALE GENOMIC DNA]</scope>
    <source>
        <strain evidence="3">B80</strain>
    </source>
</reference>
<dbReference type="Pfam" id="PF10444">
    <property type="entry name" value="Nbl1_Borealin_N"/>
    <property type="match status" value="1"/>
</dbReference>
<dbReference type="GeneID" id="28936416"/>
<proteinExistence type="predicted"/>
<dbReference type="EMBL" id="LFVZ01000007">
    <property type="protein sequence ID" value="KTW28376.1"/>
    <property type="molecule type" value="Genomic_DNA"/>
</dbReference>
<dbReference type="Proteomes" id="UP000054454">
    <property type="component" value="Unassembled WGS sequence"/>
</dbReference>
<evidence type="ECO:0000313" key="3">
    <source>
        <dbReference type="Proteomes" id="UP000054454"/>
    </source>
</evidence>
<feature type="domain" description="Borealin N-terminal" evidence="1">
    <location>
        <begin position="20"/>
        <end position="76"/>
    </location>
</feature>
<evidence type="ECO:0000313" key="2">
    <source>
        <dbReference type="EMBL" id="KTW28376.1"/>
    </source>
</evidence>
<dbReference type="VEuPathDB" id="FungiDB:T552_01637"/>
<dbReference type="InterPro" id="IPR018851">
    <property type="entry name" value="Borealin_N"/>
</dbReference>
<sequence length="86" mass="10466">MEPKNDQKTVVSDIYLKQFEKEELLRNLDLELRQRLEQIESYFLLLRNTLQLCGEMRLSRIPRGIRNTKLGDYYKQHDIENKENRP</sequence>
<name>A0A0W4ZJ33_PNEC8</name>